<feature type="binding site" evidence="11">
    <location>
        <position position="73"/>
    </location>
    <ligand>
        <name>thiamine diphosphate</name>
        <dbReference type="ChEBI" id="CHEBI:58937"/>
    </ligand>
</feature>
<dbReference type="NCBIfam" id="NF003933">
    <property type="entry name" value="PRK05444.2-2"/>
    <property type="match status" value="1"/>
</dbReference>
<comment type="cofactor">
    <cofactor evidence="11">
        <name>thiamine diphosphate</name>
        <dbReference type="ChEBI" id="CHEBI:58937"/>
    </cofactor>
    <text evidence="11">Binds 1 thiamine pyrophosphate per subunit.</text>
</comment>
<dbReference type="PANTHER" id="PTHR43322">
    <property type="entry name" value="1-D-DEOXYXYLULOSE 5-PHOSPHATE SYNTHASE-RELATED"/>
    <property type="match status" value="1"/>
</dbReference>
<keyword evidence="4 11" id="KW-0808">Transferase</keyword>
<comment type="function">
    <text evidence="10 11">Catalyzes the acyloin condensation reaction between C atoms 2 and 3 of pyruvate and glyceraldehyde 3-phosphate to yield 1-deoxy-D-xylulose-5-phosphate (DXP).</text>
</comment>
<feature type="binding site" evidence="11">
    <location>
        <position position="367"/>
    </location>
    <ligand>
        <name>thiamine diphosphate</name>
        <dbReference type="ChEBI" id="CHEBI:58937"/>
    </ligand>
</feature>
<evidence type="ECO:0000256" key="9">
    <source>
        <dbReference type="ARBA" id="ARBA00023229"/>
    </source>
</evidence>
<evidence type="ECO:0000256" key="3">
    <source>
        <dbReference type="ARBA" id="ARBA00011738"/>
    </source>
</evidence>
<evidence type="ECO:0000259" key="13">
    <source>
        <dbReference type="SMART" id="SM00861"/>
    </source>
</evidence>
<feature type="region of interest" description="Disordered" evidence="12">
    <location>
        <begin position="645"/>
        <end position="707"/>
    </location>
</feature>
<feature type="binding site" evidence="11">
    <location>
        <position position="285"/>
    </location>
    <ligand>
        <name>thiamine diphosphate</name>
        <dbReference type="ChEBI" id="CHEBI:58937"/>
    </ligand>
</feature>
<evidence type="ECO:0000256" key="1">
    <source>
        <dbReference type="ARBA" id="ARBA00004980"/>
    </source>
</evidence>
<dbReference type="InterPro" id="IPR009014">
    <property type="entry name" value="Transketo_C/PFOR_II"/>
</dbReference>
<dbReference type="Pfam" id="PF13292">
    <property type="entry name" value="DXP_synthase_N"/>
    <property type="match status" value="1"/>
</dbReference>
<evidence type="ECO:0000256" key="7">
    <source>
        <dbReference type="ARBA" id="ARBA00022977"/>
    </source>
</evidence>
<gene>
    <name evidence="14" type="primary">dxs1</name>
    <name evidence="11" type="synonym">dxs</name>
    <name evidence="14" type="ORF">GCM10018785_55030</name>
</gene>
<dbReference type="AlphaFoldDB" id="A0A918ZZ88"/>
<comment type="cofactor">
    <cofactor evidence="11">
        <name>Mg(2+)</name>
        <dbReference type="ChEBI" id="CHEBI:18420"/>
    </cofactor>
    <text evidence="11">Binds 1 Mg(2+) ion per subunit.</text>
</comment>
<dbReference type="EC" id="2.2.1.7" evidence="11"/>
<feature type="binding site" evidence="11">
    <location>
        <position position="174"/>
    </location>
    <ligand>
        <name>thiamine diphosphate</name>
        <dbReference type="ChEBI" id="CHEBI:58937"/>
    </ligand>
</feature>
<comment type="similarity">
    <text evidence="2 11">Belongs to the transketolase family. DXPS subfamily.</text>
</comment>
<feature type="binding site" evidence="11">
    <location>
        <begin position="113"/>
        <end position="115"/>
    </location>
    <ligand>
        <name>thiamine diphosphate</name>
        <dbReference type="ChEBI" id="CHEBI:58937"/>
    </ligand>
</feature>
<dbReference type="CDD" id="cd07033">
    <property type="entry name" value="TPP_PYR_DXS_TK_like"/>
    <property type="match status" value="1"/>
</dbReference>
<dbReference type="FunFam" id="3.40.50.970:FF:000005">
    <property type="entry name" value="1-deoxy-D-xylulose-5-phosphate synthase"/>
    <property type="match status" value="1"/>
</dbReference>
<keyword evidence="5 11" id="KW-0479">Metal-binding</keyword>
<dbReference type="PANTHER" id="PTHR43322:SF5">
    <property type="entry name" value="1-DEOXY-D-XYLULOSE-5-PHOSPHATE SYNTHASE, CHLOROPLASTIC"/>
    <property type="match status" value="1"/>
</dbReference>
<evidence type="ECO:0000313" key="14">
    <source>
        <dbReference type="EMBL" id="GHE79915.1"/>
    </source>
</evidence>
<dbReference type="GO" id="GO:0009228">
    <property type="term" value="P:thiamine biosynthetic process"/>
    <property type="evidence" value="ECO:0007669"/>
    <property type="project" value="UniProtKB-UniRule"/>
</dbReference>
<evidence type="ECO:0000313" key="15">
    <source>
        <dbReference type="Proteomes" id="UP000608024"/>
    </source>
</evidence>
<dbReference type="HAMAP" id="MF_00315">
    <property type="entry name" value="DXP_synth"/>
    <property type="match status" value="1"/>
</dbReference>
<keyword evidence="9 11" id="KW-0414">Isoprene biosynthesis</keyword>
<keyword evidence="8 11" id="KW-0786">Thiamine pyrophosphate</keyword>
<feature type="binding site" evidence="11">
    <location>
        <position position="174"/>
    </location>
    <ligand>
        <name>Mg(2+)</name>
        <dbReference type="ChEBI" id="CHEBI:18420"/>
    </ligand>
</feature>
<evidence type="ECO:0000256" key="2">
    <source>
        <dbReference type="ARBA" id="ARBA00011081"/>
    </source>
</evidence>
<name>A0A918ZZ88_9ACTN</name>
<feature type="binding site" evidence="11">
    <location>
        <begin position="145"/>
        <end position="146"/>
    </location>
    <ligand>
        <name>thiamine diphosphate</name>
        <dbReference type="ChEBI" id="CHEBI:58937"/>
    </ligand>
</feature>
<organism evidence="14 15">
    <name type="scientific">Streptomyces longispororuber</name>
    <dbReference type="NCBI Taxonomy" id="68230"/>
    <lineage>
        <taxon>Bacteria</taxon>
        <taxon>Bacillati</taxon>
        <taxon>Actinomycetota</taxon>
        <taxon>Actinomycetes</taxon>
        <taxon>Kitasatosporales</taxon>
        <taxon>Streptomycetaceae</taxon>
        <taxon>Streptomyces</taxon>
    </lineage>
</organism>
<dbReference type="EMBL" id="BNBT01000110">
    <property type="protein sequence ID" value="GHE79915.1"/>
    <property type="molecule type" value="Genomic_DNA"/>
</dbReference>
<feature type="compositionally biased region" description="Low complexity" evidence="12">
    <location>
        <begin position="645"/>
        <end position="668"/>
    </location>
</feature>
<dbReference type="FunFam" id="3.40.50.920:FF:000002">
    <property type="entry name" value="1-deoxy-D-xylulose-5-phosphate synthase"/>
    <property type="match status" value="1"/>
</dbReference>
<dbReference type="Pfam" id="PF02779">
    <property type="entry name" value="Transket_pyr"/>
    <property type="match status" value="1"/>
</dbReference>
<comment type="subunit">
    <text evidence="3 11">Homodimer.</text>
</comment>
<evidence type="ECO:0000256" key="5">
    <source>
        <dbReference type="ARBA" id="ARBA00022723"/>
    </source>
</evidence>
<evidence type="ECO:0000256" key="4">
    <source>
        <dbReference type="ARBA" id="ARBA00022679"/>
    </source>
</evidence>
<dbReference type="InterPro" id="IPR020826">
    <property type="entry name" value="Transketolase_BS"/>
</dbReference>
<feature type="domain" description="Transketolase-like pyrimidine-binding" evidence="13">
    <location>
        <begin position="316"/>
        <end position="480"/>
    </location>
</feature>
<comment type="catalytic activity">
    <reaction evidence="11">
        <text>D-glyceraldehyde 3-phosphate + pyruvate + H(+) = 1-deoxy-D-xylulose 5-phosphate + CO2</text>
        <dbReference type="Rhea" id="RHEA:12605"/>
        <dbReference type="ChEBI" id="CHEBI:15361"/>
        <dbReference type="ChEBI" id="CHEBI:15378"/>
        <dbReference type="ChEBI" id="CHEBI:16526"/>
        <dbReference type="ChEBI" id="CHEBI:57792"/>
        <dbReference type="ChEBI" id="CHEBI:59776"/>
        <dbReference type="EC" id="2.2.1.7"/>
    </reaction>
</comment>
<feature type="binding site" evidence="11">
    <location>
        <position position="144"/>
    </location>
    <ligand>
        <name>Mg(2+)</name>
        <dbReference type="ChEBI" id="CHEBI:18420"/>
    </ligand>
</feature>
<sequence>MTILETIRGPRDLKALTESDLRRLAEEIREFLVRAVARTGGHLGPNLGVVELTIALHRVFESPVDRLVWDTGHQSYVHKLLTGRQDFSKLRGKGGLSGYPSREESPHDIVENSHASTALGWADGLAKARDVLGERGHVVAVIGDGALTGGMAWEALNNIAAARDQPLIIVVNDNERSYAPTIGGLANHLATLRTTDGYEQVLAWGKDVLQHTPLVGRTLYESLHGAKKGFKDAFAPQGMFEDLGLKYVGPIDGHDIKAVESALRRAKRFHGPVLVHCLTEKGRGYEPALADEADRFHTVGAMDPLTCEPLTPAGGPSWTSVFGDEMVRIGAEREDVVALTAAMLHPVGLTRFAAAHPDRVWDVGIAEQHAAVSAAGLATGGLHPVVAVYATFLNRAFDQLLMDVALHRCGVTFVLDRAGVTGADGPSHNGMWDLSILQCVPGLRIAAPRDADQLRAQLREAVAVDDAPTLLRFPKESVGPAIPAVDRLGAMDVLREDTAPDVLLVAVGVMAPVCLQAADLLAERGIGCTVLDPRWVKPVDEALPPLAARHRLVAVVEDNSRAGGVGSAVSLALEDAGVDVPVRRFGIPEQFLAHAKRGEILADIGLTPVEIAGRISAAAARWDSARNGAREAAVTSAGPHAAESAVASAGVPAPKAAGVPGPTDAGARGLDDDAGTPGPERAGTPGPQSAGTPGPEQAGAAGEETRA</sequence>
<accession>A0A918ZZ88</accession>
<evidence type="ECO:0000256" key="11">
    <source>
        <dbReference type="HAMAP-Rule" id="MF_00315"/>
    </source>
</evidence>
<dbReference type="GO" id="GO:0000287">
    <property type="term" value="F:magnesium ion binding"/>
    <property type="evidence" value="ECO:0007669"/>
    <property type="project" value="UniProtKB-UniRule"/>
</dbReference>
<dbReference type="Gene3D" id="3.40.50.920">
    <property type="match status" value="1"/>
</dbReference>
<dbReference type="Pfam" id="PF02780">
    <property type="entry name" value="Transketolase_C"/>
    <property type="match status" value="1"/>
</dbReference>
<dbReference type="GO" id="GO:0016114">
    <property type="term" value="P:terpenoid biosynthetic process"/>
    <property type="evidence" value="ECO:0007669"/>
    <property type="project" value="UniProtKB-UniRule"/>
</dbReference>
<dbReference type="GO" id="GO:0019288">
    <property type="term" value="P:isopentenyl diphosphate biosynthetic process, methylerythritol 4-phosphate pathway"/>
    <property type="evidence" value="ECO:0007669"/>
    <property type="project" value="TreeGrafter"/>
</dbReference>
<protein>
    <recommendedName>
        <fullName evidence="11">1-deoxy-D-xylulose-5-phosphate synthase</fullName>
        <ecNumber evidence="11">2.2.1.7</ecNumber>
    </recommendedName>
    <alternativeName>
        <fullName evidence="11">1-deoxyxylulose-5-phosphate synthase</fullName>
        <shortName evidence="11">DXP synthase</shortName>
        <shortName evidence="11">DXPS</shortName>
    </alternativeName>
</protein>
<dbReference type="Proteomes" id="UP000608024">
    <property type="component" value="Unassembled WGS sequence"/>
</dbReference>
<dbReference type="CDD" id="cd02007">
    <property type="entry name" value="TPP_DXS"/>
    <property type="match status" value="1"/>
</dbReference>
<dbReference type="GO" id="GO:0030976">
    <property type="term" value="F:thiamine pyrophosphate binding"/>
    <property type="evidence" value="ECO:0007669"/>
    <property type="project" value="UniProtKB-UniRule"/>
</dbReference>
<dbReference type="SUPFAM" id="SSF52922">
    <property type="entry name" value="TK C-terminal domain-like"/>
    <property type="match status" value="1"/>
</dbReference>
<dbReference type="SUPFAM" id="SSF52518">
    <property type="entry name" value="Thiamin diphosphate-binding fold (THDP-binding)"/>
    <property type="match status" value="2"/>
</dbReference>
<comment type="caution">
    <text evidence="14">The sequence shown here is derived from an EMBL/GenBank/DDBJ whole genome shotgun (WGS) entry which is preliminary data.</text>
</comment>
<dbReference type="NCBIfam" id="TIGR00204">
    <property type="entry name" value="dxs"/>
    <property type="match status" value="1"/>
</dbReference>
<comment type="pathway">
    <text evidence="1 11">Metabolic intermediate biosynthesis; 1-deoxy-D-xylulose 5-phosphate biosynthesis; 1-deoxy-D-xylulose 5-phosphate from D-glyceraldehyde 3-phosphate and pyruvate: step 1/1.</text>
</comment>
<dbReference type="InterPro" id="IPR005475">
    <property type="entry name" value="Transketolase-like_Pyr-bd"/>
</dbReference>
<dbReference type="PROSITE" id="PS00802">
    <property type="entry name" value="TRANSKETOLASE_2"/>
    <property type="match status" value="1"/>
</dbReference>
<evidence type="ECO:0000256" key="10">
    <source>
        <dbReference type="ARBA" id="ARBA00055605"/>
    </source>
</evidence>
<dbReference type="Gene3D" id="3.40.50.970">
    <property type="match status" value="2"/>
</dbReference>
<keyword evidence="7 11" id="KW-0784">Thiamine biosynthesis</keyword>
<dbReference type="InterPro" id="IPR033248">
    <property type="entry name" value="Transketolase_C"/>
</dbReference>
<dbReference type="GO" id="GO:0008661">
    <property type="term" value="F:1-deoxy-D-xylulose-5-phosphate synthase activity"/>
    <property type="evidence" value="ECO:0007669"/>
    <property type="project" value="UniProtKB-UniRule"/>
</dbReference>
<keyword evidence="6 11" id="KW-0460">Magnesium</keyword>
<keyword evidence="15" id="KW-1185">Reference proteome</keyword>
<evidence type="ECO:0000256" key="12">
    <source>
        <dbReference type="SAM" id="MobiDB-lite"/>
    </source>
</evidence>
<dbReference type="InterPro" id="IPR005477">
    <property type="entry name" value="Dxylulose-5-P_synthase"/>
</dbReference>
<proteinExistence type="inferred from homology"/>
<reference evidence="14" key="1">
    <citation type="journal article" date="2014" name="Int. J. Syst. Evol. Microbiol.">
        <title>Complete genome sequence of Corynebacterium casei LMG S-19264T (=DSM 44701T), isolated from a smear-ripened cheese.</title>
        <authorList>
            <consortium name="US DOE Joint Genome Institute (JGI-PGF)"/>
            <person name="Walter F."/>
            <person name="Albersmeier A."/>
            <person name="Kalinowski J."/>
            <person name="Ruckert C."/>
        </authorList>
    </citation>
    <scope>NUCLEOTIDE SEQUENCE</scope>
    <source>
        <strain evidence="14">JCM 4784</strain>
    </source>
</reference>
<evidence type="ECO:0000256" key="6">
    <source>
        <dbReference type="ARBA" id="ARBA00022842"/>
    </source>
</evidence>
<evidence type="ECO:0000256" key="8">
    <source>
        <dbReference type="ARBA" id="ARBA00023052"/>
    </source>
</evidence>
<dbReference type="SMART" id="SM00861">
    <property type="entry name" value="Transket_pyr"/>
    <property type="match status" value="1"/>
</dbReference>
<dbReference type="GO" id="GO:0005829">
    <property type="term" value="C:cytosol"/>
    <property type="evidence" value="ECO:0007669"/>
    <property type="project" value="TreeGrafter"/>
</dbReference>
<dbReference type="InterPro" id="IPR029061">
    <property type="entry name" value="THDP-binding"/>
</dbReference>
<reference evidence="14" key="2">
    <citation type="submission" date="2020-09" db="EMBL/GenBank/DDBJ databases">
        <authorList>
            <person name="Sun Q."/>
            <person name="Ohkuma M."/>
        </authorList>
    </citation>
    <scope>NUCLEOTIDE SEQUENCE</scope>
    <source>
        <strain evidence="14">JCM 4784</strain>
    </source>
</reference>